<protein>
    <submittedName>
        <fullName evidence="2">Uncharacterized protein</fullName>
    </submittedName>
</protein>
<sequence>MQVFVRFIIESTQVSYAIGGSLAIKDAVNIERLLPEGALLLPEDHRPGGEGTSGSADPD</sequence>
<dbReference type="AlphaFoldDB" id="A0A9D3Z4A7"/>
<evidence type="ECO:0000313" key="3">
    <source>
        <dbReference type="Proteomes" id="UP000828390"/>
    </source>
</evidence>
<gene>
    <name evidence="2" type="ORF">DPMN_071295</name>
</gene>
<accession>A0A9D3Z4A7</accession>
<dbReference type="EMBL" id="JAIWYP010000014">
    <property type="protein sequence ID" value="KAH3711624.1"/>
    <property type="molecule type" value="Genomic_DNA"/>
</dbReference>
<proteinExistence type="predicted"/>
<name>A0A9D3Z4A7_DREPO</name>
<feature type="region of interest" description="Disordered" evidence="1">
    <location>
        <begin position="40"/>
        <end position="59"/>
    </location>
</feature>
<comment type="caution">
    <text evidence="2">The sequence shown here is derived from an EMBL/GenBank/DDBJ whole genome shotgun (WGS) entry which is preliminary data.</text>
</comment>
<keyword evidence="3" id="KW-1185">Reference proteome</keyword>
<organism evidence="2 3">
    <name type="scientific">Dreissena polymorpha</name>
    <name type="common">Zebra mussel</name>
    <name type="synonym">Mytilus polymorpha</name>
    <dbReference type="NCBI Taxonomy" id="45954"/>
    <lineage>
        <taxon>Eukaryota</taxon>
        <taxon>Metazoa</taxon>
        <taxon>Spiralia</taxon>
        <taxon>Lophotrochozoa</taxon>
        <taxon>Mollusca</taxon>
        <taxon>Bivalvia</taxon>
        <taxon>Autobranchia</taxon>
        <taxon>Heteroconchia</taxon>
        <taxon>Euheterodonta</taxon>
        <taxon>Imparidentia</taxon>
        <taxon>Neoheterodontei</taxon>
        <taxon>Myida</taxon>
        <taxon>Dreissenoidea</taxon>
        <taxon>Dreissenidae</taxon>
        <taxon>Dreissena</taxon>
    </lineage>
</organism>
<evidence type="ECO:0000313" key="2">
    <source>
        <dbReference type="EMBL" id="KAH3711624.1"/>
    </source>
</evidence>
<evidence type="ECO:0000256" key="1">
    <source>
        <dbReference type="SAM" id="MobiDB-lite"/>
    </source>
</evidence>
<reference evidence="2" key="1">
    <citation type="journal article" date="2019" name="bioRxiv">
        <title>The Genome of the Zebra Mussel, Dreissena polymorpha: A Resource for Invasive Species Research.</title>
        <authorList>
            <person name="McCartney M.A."/>
            <person name="Auch B."/>
            <person name="Kono T."/>
            <person name="Mallez S."/>
            <person name="Zhang Y."/>
            <person name="Obille A."/>
            <person name="Becker A."/>
            <person name="Abrahante J.E."/>
            <person name="Garbe J."/>
            <person name="Badalamenti J.P."/>
            <person name="Herman A."/>
            <person name="Mangelson H."/>
            <person name="Liachko I."/>
            <person name="Sullivan S."/>
            <person name="Sone E.D."/>
            <person name="Koren S."/>
            <person name="Silverstein K.A.T."/>
            <person name="Beckman K.B."/>
            <person name="Gohl D.M."/>
        </authorList>
    </citation>
    <scope>NUCLEOTIDE SEQUENCE</scope>
    <source>
        <strain evidence="2">Duluth1</strain>
        <tissue evidence="2">Whole animal</tissue>
    </source>
</reference>
<reference evidence="2" key="2">
    <citation type="submission" date="2020-11" db="EMBL/GenBank/DDBJ databases">
        <authorList>
            <person name="McCartney M.A."/>
            <person name="Auch B."/>
            <person name="Kono T."/>
            <person name="Mallez S."/>
            <person name="Becker A."/>
            <person name="Gohl D.M."/>
            <person name="Silverstein K.A.T."/>
            <person name="Koren S."/>
            <person name="Bechman K.B."/>
            <person name="Herman A."/>
            <person name="Abrahante J.E."/>
            <person name="Garbe J."/>
        </authorList>
    </citation>
    <scope>NUCLEOTIDE SEQUENCE</scope>
    <source>
        <strain evidence="2">Duluth1</strain>
        <tissue evidence="2">Whole animal</tissue>
    </source>
</reference>
<dbReference type="Proteomes" id="UP000828390">
    <property type="component" value="Unassembled WGS sequence"/>
</dbReference>